<protein>
    <submittedName>
        <fullName evidence="1">Uncharacterized protein</fullName>
    </submittedName>
</protein>
<sequence length="135" mass="15625">MPSPLSLSNFTNRLSRSLSTLQILPRRTTSNKSLKNRKATKIQRTYRAYARRRKLETKKLETQAEHLFCKSRAARAKAAKALDNMARDVDEDNINTMVYHLWRDLSDKEHAKWIAKAKKKLTQVNKSATIKPVSE</sequence>
<organism evidence="1">
    <name type="scientific">viral metagenome</name>
    <dbReference type="NCBI Taxonomy" id="1070528"/>
    <lineage>
        <taxon>unclassified sequences</taxon>
        <taxon>metagenomes</taxon>
        <taxon>organismal metagenomes</taxon>
    </lineage>
</organism>
<reference evidence="1" key="1">
    <citation type="journal article" date="2020" name="Nature">
        <title>Giant virus diversity and host interactions through global metagenomics.</title>
        <authorList>
            <person name="Schulz F."/>
            <person name="Roux S."/>
            <person name="Paez-Espino D."/>
            <person name="Jungbluth S."/>
            <person name="Walsh D.A."/>
            <person name="Denef V.J."/>
            <person name="McMahon K.D."/>
            <person name="Konstantinidis K.T."/>
            <person name="Eloe-Fadrosh E.A."/>
            <person name="Kyrpides N.C."/>
            <person name="Woyke T."/>
        </authorList>
    </citation>
    <scope>NUCLEOTIDE SEQUENCE</scope>
    <source>
        <strain evidence="1">GVMAG-M-3300023174-75</strain>
    </source>
</reference>
<accession>A0A6C0DW79</accession>
<evidence type="ECO:0000313" key="1">
    <source>
        <dbReference type="EMBL" id="QHT21097.1"/>
    </source>
</evidence>
<dbReference type="EMBL" id="MN739685">
    <property type="protein sequence ID" value="QHT21097.1"/>
    <property type="molecule type" value="Genomic_DNA"/>
</dbReference>
<dbReference type="AlphaFoldDB" id="A0A6C0DW79"/>
<proteinExistence type="predicted"/>
<name>A0A6C0DW79_9ZZZZ</name>
<dbReference type="PROSITE" id="PS50096">
    <property type="entry name" value="IQ"/>
    <property type="match status" value="1"/>
</dbReference>